<gene>
    <name evidence="2" type="ORF">AK37_22652</name>
</gene>
<comment type="caution">
    <text evidence="2">The sequence shown here is derived from an EMBL/GenBank/DDBJ whole genome shotgun (WGS) entry which is preliminary data.</text>
</comment>
<keyword evidence="2" id="KW-0449">Lipoprotein</keyword>
<feature type="region of interest" description="Disordered" evidence="1">
    <location>
        <begin position="1"/>
        <end position="37"/>
    </location>
</feature>
<feature type="region of interest" description="Disordered" evidence="1">
    <location>
        <begin position="63"/>
        <end position="93"/>
    </location>
</feature>
<evidence type="ECO:0000313" key="2">
    <source>
        <dbReference type="EMBL" id="EHK80733.1"/>
    </source>
</evidence>
<evidence type="ECO:0000256" key="1">
    <source>
        <dbReference type="SAM" id="MobiDB-lite"/>
    </source>
</evidence>
<dbReference type="AlphaFoldDB" id="H0JXP9"/>
<accession>H0JXP9</accession>
<dbReference type="EMBL" id="AHBW01000062">
    <property type="protein sequence ID" value="EHK80733.1"/>
    <property type="molecule type" value="Genomic_DNA"/>
</dbReference>
<protein>
    <submittedName>
        <fullName evidence="2">Lipoprotein</fullName>
    </submittedName>
</protein>
<dbReference type="PATRIC" id="fig|1114960.4.peg.4615"/>
<feature type="compositionally biased region" description="Low complexity" evidence="1">
    <location>
        <begin position="63"/>
        <end position="91"/>
    </location>
</feature>
<reference evidence="2 3" key="1">
    <citation type="submission" date="2011-12" db="EMBL/GenBank/DDBJ databases">
        <authorList>
            <person name="Kriszt B."/>
            <person name="Tancsics A."/>
            <person name="Cserhati M."/>
            <person name="Toth A."/>
            <person name="Nagy I."/>
            <person name="Horvath B."/>
            <person name="Tamura T."/>
            <person name="Kukolya J."/>
            <person name="Szoboszlay S."/>
        </authorList>
    </citation>
    <scope>NUCLEOTIDE SEQUENCE [LARGE SCALE GENOMIC DNA]</scope>
    <source>
        <strain evidence="2 3">AK37</strain>
    </source>
</reference>
<dbReference type="Proteomes" id="UP000005064">
    <property type="component" value="Unassembled WGS sequence"/>
</dbReference>
<proteinExistence type="predicted"/>
<sequence>MGGPAPATGTRVLTADGPVPGRWQTRRRSDRTTREVSMQIRSSLVPAVAVALAGVLAACAPAQDPAPTGTSTESPVTTETTSAAGSSPAEAGAGGFTEAQAADLCARLEGQLSNWRTYTPSVGRGGLNILVGEWGAANGVDLVALAGDRGRIDAATSAQCPEVREEAVQALEIPDLASGLVGF</sequence>
<evidence type="ECO:0000313" key="3">
    <source>
        <dbReference type="Proteomes" id="UP000005064"/>
    </source>
</evidence>
<organism evidence="2 3">
    <name type="scientific">Rhodococcus pyridinivorans AK37</name>
    <dbReference type="NCBI Taxonomy" id="1114960"/>
    <lineage>
        <taxon>Bacteria</taxon>
        <taxon>Bacillati</taxon>
        <taxon>Actinomycetota</taxon>
        <taxon>Actinomycetes</taxon>
        <taxon>Mycobacteriales</taxon>
        <taxon>Nocardiaceae</taxon>
        <taxon>Rhodococcus</taxon>
    </lineage>
</organism>
<name>H0JXP9_9NOCA</name>